<sequence>MKIMADTDMSTAKGPSIRTRIVVCILAAILFSGFAGLGVWQVERRAWKLDLIERVDARVHGDPLTAPDRADWENVTRERDEYRKVTLLGRYRNDLESHVYAATDYGAGYWVMTPFERVDGTIIMINRGFVPTDRREPDSRTDGLVSGDTRVTGLLRMDEPGGTFIRDNVPDEDRWYSRDVRAMAAKRGLNPDDVAPYFIDANGSNNPGKLPVGGLTRISFPNNHLMYAITWFGMAALTLVAAWIVLRTRRSRDDDSDPE</sequence>
<comment type="subcellular location">
    <subcellularLocation>
        <location evidence="6">Cell membrane</location>
        <topology evidence="6">Multi-pass membrane protein</topology>
    </subcellularLocation>
    <subcellularLocation>
        <location evidence="1">Membrane</location>
    </subcellularLocation>
</comment>
<evidence type="ECO:0000256" key="1">
    <source>
        <dbReference type="ARBA" id="ARBA00004370"/>
    </source>
</evidence>
<dbReference type="PANTHER" id="PTHR23427:SF2">
    <property type="entry name" value="SURFEIT LOCUS PROTEIN 1"/>
    <property type="match status" value="1"/>
</dbReference>
<dbReference type="KEGG" id="txi:TH3_05255"/>
<feature type="transmembrane region" description="Helical" evidence="6">
    <location>
        <begin position="225"/>
        <end position="246"/>
    </location>
</feature>
<evidence type="ECO:0000256" key="5">
    <source>
        <dbReference type="ARBA" id="ARBA00023136"/>
    </source>
</evidence>
<evidence type="ECO:0000256" key="4">
    <source>
        <dbReference type="ARBA" id="ARBA00022989"/>
    </source>
</evidence>
<evidence type="ECO:0000256" key="2">
    <source>
        <dbReference type="ARBA" id="ARBA00007165"/>
    </source>
</evidence>
<protein>
    <recommendedName>
        <fullName evidence="6">SURF1-like protein</fullName>
    </recommendedName>
</protein>
<dbReference type="Pfam" id="PF02104">
    <property type="entry name" value="SURF1"/>
    <property type="match status" value="1"/>
</dbReference>
<dbReference type="PROSITE" id="PS50895">
    <property type="entry name" value="SURF1"/>
    <property type="match status" value="1"/>
</dbReference>
<keyword evidence="5 6" id="KW-0472">Membrane</keyword>
<keyword evidence="4 6" id="KW-1133">Transmembrane helix</keyword>
<dbReference type="EMBL" id="CP004388">
    <property type="protein sequence ID" value="AJD51171.1"/>
    <property type="molecule type" value="Genomic_DNA"/>
</dbReference>
<dbReference type="CDD" id="cd06662">
    <property type="entry name" value="SURF1"/>
    <property type="match status" value="1"/>
</dbReference>
<dbReference type="InterPro" id="IPR002994">
    <property type="entry name" value="Surf1/Shy1"/>
</dbReference>
<keyword evidence="6" id="KW-1003">Cell membrane</keyword>
<dbReference type="GO" id="GO:0005886">
    <property type="term" value="C:plasma membrane"/>
    <property type="evidence" value="ECO:0007669"/>
    <property type="project" value="UniProtKB-SubCell"/>
</dbReference>
<evidence type="ECO:0000313" key="7">
    <source>
        <dbReference type="EMBL" id="AJD51171.1"/>
    </source>
</evidence>
<organism evidence="7 8">
    <name type="scientific">Thalassospira xiamenensis M-5 = DSM 17429</name>
    <dbReference type="NCBI Taxonomy" id="1123366"/>
    <lineage>
        <taxon>Bacteria</taxon>
        <taxon>Pseudomonadati</taxon>
        <taxon>Pseudomonadota</taxon>
        <taxon>Alphaproteobacteria</taxon>
        <taxon>Rhodospirillales</taxon>
        <taxon>Thalassospiraceae</taxon>
        <taxon>Thalassospira</taxon>
    </lineage>
</organism>
<dbReference type="PANTHER" id="PTHR23427">
    <property type="entry name" value="SURFEIT LOCUS PROTEIN"/>
    <property type="match status" value="1"/>
</dbReference>
<evidence type="ECO:0000313" key="8">
    <source>
        <dbReference type="Proteomes" id="UP000007127"/>
    </source>
</evidence>
<comment type="similarity">
    <text evidence="2 6">Belongs to the SURF1 family.</text>
</comment>
<name>A0AB72UA95_9PROT</name>
<reference evidence="7 8" key="1">
    <citation type="journal article" date="2012" name="J. Bacteriol.">
        <title>Genome sequence of Thalassospira xiamenensis type strain M-5.</title>
        <authorList>
            <person name="Lai Q."/>
            <person name="Shao Z."/>
        </authorList>
    </citation>
    <scope>NUCLEOTIDE SEQUENCE [LARGE SCALE GENOMIC DNA]</scope>
    <source>
        <strain evidence="7 8">M-5</strain>
    </source>
</reference>
<proteinExistence type="inferred from homology"/>
<feature type="transmembrane region" description="Helical" evidence="6">
    <location>
        <begin position="21"/>
        <end position="40"/>
    </location>
</feature>
<accession>A0AB72UA95</accession>
<keyword evidence="3 6" id="KW-0812">Transmembrane</keyword>
<gene>
    <name evidence="7" type="ORF">TH3_05255</name>
</gene>
<dbReference type="InterPro" id="IPR045214">
    <property type="entry name" value="Surf1/Surf4"/>
</dbReference>
<evidence type="ECO:0000256" key="6">
    <source>
        <dbReference type="RuleBase" id="RU363076"/>
    </source>
</evidence>
<dbReference type="AlphaFoldDB" id="A0AB72UA95"/>
<evidence type="ECO:0000256" key="3">
    <source>
        <dbReference type="ARBA" id="ARBA00022692"/>
    </source>
</evidence>
<dbReference type="Proteomes" id="UP000007127">
    <property type="component" value="Chromosome"/>
</dbReference>